<dbReference type="InterPro" id="IPR004839">
    <property type="entry name" value="Aminotransferase_I/II_large"/>
</dbReference>
<organism evidence="2 3">
    <name type="scientific">Citroniella saccharovorans</name>
    <dbReference type="NCBI Taxonomy" id="2053367"/>
    <lineage>
        <taxon>Bacteria</taxon>
        <taxon>Bacillati</taxon>
        <taxon>Bacillota</taxon>
        <taxon>Tissierellia</taxon>
        <taxon>Tissierellales</taxon>
        <taxon>Peptoniphilaceae</taxon>
        <taxon>Citroniella</taxon>
    </lineage>
</organism>
<dbReference type="EMBL" id="JAYKOT010000003">
    <property type="protein sequence ID" value="MEB3429172.1"/>
    <property type="molecule type" value="Genomic_DNA"/>
</dbReference>
<dbReference type="SUPFAM" id="SSF53383">
    <property type="entry name" value="PLP-dependent transferases"/>
    <property type="match status" value="1"/>
</dbReference>
<evidence type="ECO:0000259" key="1">
    <source>
        <dbReference type="Pfam" id="PF00155"/>
    </source>
</evidence>
<dbReference type="GO" id="GO:0030170">
    <property type="term" value="F:pyridoxal phosphate binding"/>
    <property type="evidence" value="ECO:0007669"/>
    <property type="project" value="InterPro"/>
</dbReference>
<dbReference type="CDD" id="cd00609">
    <property type="entry name" value="AAT_like"/>
    <property type="match status" value="1"/>
</dbReference>
<dbReference type="Pfam" id="PF00155">
    <property type="entry name" value="Aminotran_1_2"/>
    <property type="match status" value="1"/>
</dbReference>
<name>A0AAW9MXC6_9FIRM</name>
<dbReference type="InterPro" id="IPR015421">
    <property type="entry name" value="PyrdxlP-dep_Trfase_major"/>
</dbReference>
<protein>
    <submittedName>
        <fullName evidence="2">Aminotransferase class I/II-fold pyridoxal phosphate-dependent enzyme</fullName>
    </submittedName>
</protein>
<dbReference type="PANTHER" id="PTHR42885">
    <property type="entry name" value="HISTIDINOL-PHOSPHATE AMINOTRANSFERASE-RELATED"/>
    <property type="match status" value="1"/>
</dbReference>
<reference evidence="2 3" key="1">
    <citation type="submission" date="2024-01" db="EMBL/GenBank/DDBJ databases">
        <title>Complete genome sequence of Citroniella saccharovorans strain M6.X9, isolated from human fecal sample.</title>
        <authorList>
            <person name="Cheng G."/>
            <person name="Westerholm M."/>
            <person name="Schnurer A."/>
        </authorList>
    </citation>
    <scope>NUCLEOTIDE SEQUENCE [LARGE SCALE GENOMIC DNA]</scope>
    <source>
        <strain evidence="2 3">DSM 29873</strain>
    </source>
</reference>
<evidence type="ECO:0000313" key="2">
    <source>
        <dbReference type="EMBL" id="MEB3429172.1"/>
    </source>
</evidence>
<dbReference type="Gene3D" id="3.90.1150.10">
    <property type="entry name" value="Aspartate Aminotransferase, domain 1"/>
    <property type="match status" value="1"/>
</dbReference>
<keyword evidence="2" id="KW-0808">Transferase</keyword>
<keyword evidence="3" id="KW-1185">Reference proteome</keyword>
<gene>
    <name evidence="2" type="ORF">VLK81_03895</name>
</gene>
<dbReference type="Gene3D" id="3.40.640.10">
    <property type="entry name" value="Type I PLP-dependent aspartate aminotransferase-like (Major domain)"/>
    <property type="match status" value="1"/>
</dbReference>
<feature type="domain" description="Aminotransferase class I/classII large" evidence="1">
    <location>
        <begin position="3"/>
        <end position="162"/>
    </location>
</feature>
<comment type="caution">
    <text evidence="2">The sequence shown here is derived from an EMBL/GenBank/DDBJ whole genome shotgun (WGS) entry which is preliminary data.</text>
</comment>
<dbReference type="InterPro" id="IPR015422">
    <property type="entry name" value="PyrdxlP-dep_Trfase_small"/>
</dbReference>
<dbReference type="AlphaFoldDB" id="A0AAW9MXC6"/>
<dbReference type="InterPro" id="IPR015424">
    <property type="entry name" value="PyrdxlP-dep_Trfase"/>
</dbReference>
<proteinExistence type="predicted"/>
<accession>A0AAW9MXC6</accession>
<keyword evidence="2" id="KW-0032">Aminotransferase</keyword>
<dbReference type="RefSeq" id="WP_324620454.1">
    <property type="nucleotide sequence ID" value="NZ_JAYKOT010000003.1"/>
</dbReference>
<dbReference type="Proteomes" id="UP001357733">
    <property type="component" value="Unassembled WGS sequence"/>
</dbReference>
<evidence type="ECO:0000313" key="3">
    <source>
        <dbReference type="Proteomes" id="UP001357733"/>
    </source>
</evidence>
<sequence>MSLILDEAFYEYGKFNYSSVDFIDEYELIVLRAATKFFALPGIRLGYGAAKKEIIQKIESSMLPWGLNTFADLATSYIFKDKNYIKKSIDELYKSREIFERNLKTIKEIKVFPTASNYFLIKLQENSENLFNFLLKRNFLIRQADGFRGLDKTYVRINIKDVDNNNLFFENIKEYINEK</sequence>
<dbReference type="GO" id="GO:0008483">
    <property type="term" value="F:transaminase activity"/>
    <property type="evidence" value="ECO:0007669"/>
    <property type="project" value="UniProtKB-KW"/>
</dbReference>